<feature type="transmembrane region" description="Helical" evidence="13">
    <location>
        <begin position="155"/>
        <end position="174"/>
    </location>
</feature>
<keyword evidence="13" id="KW-0812">Transmembrane</keyword>
<dbReference type="EC" id="2.7.13.3" evidence="3"/>
<comment type="caution">
    <text evidence="17">The sequence shown here is derived from an EMBL/GenBank/DDBJ whole genome shotgun (WGS) entry which is preliminary data.</text>
</comment>
<dbReference type="FunFam" id="1.10.287.130:FF:000002">
    <property type="entry name" value="Two-component osmosensing histidine kinase"/>
    <property type="match status" value="1"/>
</dbReference>
<dbReference type="InterPro" id="IPR011006">
    <property type="entry name" value="CheY-like_superfamily"/>
</dbReference>
<dbReference type="SUPFAM" id="SSF158472">
    <property type="entry name" value="HAMP domain-like"/>
    <property type="match status" value="1"/>
</dbReference>
<evidence type="ECO:0000256" key="6">
    <source>
        <dbReference type="ARBA" id="ARBA00022741"/>
    </source>
</evidence>
<dbReference type="CDD" id="cd16922">
    <property type="entry name" value="HATPase_EvgS-ArcB-TorS-like"/>
    <property type="match status" value="1"/>
</dbReference>
<dbReference type="PRINTS" id="PR00344">
    <property type="entry name" value="BCTRLSENSOR"/>
</dbReference>
<feature type="domain" description="Histidine kinase" evidence="14">
    <location>
        <begin position="264"/>
        <end position="484"/>
    </location>
</feature>
<dbReference type="CDD" id="cd06225">
    <property type="entry name" value="HAMP"/>
    <property type="match status" value="1"/>
</dbReference>
<evidence type="ECO:0000256" key="8">
    <source>
        <dbReference type="ARBA" id="ARBA00022840"/>
    </source>
</evidence>
<dbReference type="STRING" id="980561.A1359_14015"/>
<dbReference type="PANTHER" id="PTHR45339">
    <property type="entry name" value="HYBRID SIGNAL TRANSDUCTION HISTIDINE KINASE J"/>
    <property type="match status" value="1"/>
</dbReference>
<dbReference type="RefSeq" id="WP_066985432.1">
    <property type="nucleotide sequence ID" value="NZ_LUUI01000131.1"/>
</dbReference>
<reference evidence="17 18" key="1">
    <citation type="submission" date="2016-03" db="EMBL/GenBank/DDBJ databases">
        <authorList>
            <person name="Ploux O."/>
        </authorList>
    </citation>
    <scope>NUCLEOTIDE SEQUENCE [LARGE SCALE GENOMIC DNA]</scope>
    <source>
        <strain evidence="17 18">R-45370</strain>
    </source>
</reference>
<evidence type="ECO:0000259" key="15">
    <source>
        <dbReference type="PROSITE" id="PS50110"/>
    </source>
</evidence>
<sequence length="634" mass="71226">MSIRHKPRVSISRKLALILRLMAGLTLLVASLTLAFREYNALHENIGNQLTLMADMIGQNSSVALLFDDNKTAKEVLDSLKHDPDIIAAIIENSSGETFATYAHAEQHWTGFWPAFLPQTREVRRAILFSNDEIVGNITLVADLHRHYLALLDNMAINAGIVFIALSLAGLFVLRLQRSLLRPIIQLAETARQIERDNDYSMRSVYAGNDEISDLSDAFNNMLQQIQLNETDLEMQVLNRTHELQIAKQAAESANQAKSEFLANMSHEIRTPMNAIVGLVELCLNTPLTDKQCQYLQRVQMASRSLMTIINDILDFSKMEAGKMELESIPFLLQDILDQVYSTMAELSARKNLSLNHSQTDHGLAVIGDPQRLQQVLINLIGNAIKFTARGEVKVTVSEISRDSEKVFLQFCVSDTGIGISVEQQNRLFQAFTQGDSSVTRNYGGTGLGLIISKRLIEQMGGSIYLESELNVGSRFIFTVRFGLSDLTNVRQVEQQDHLQLESQQLQVLPGMRVLLAEDNEINRIVAVELLKKMQIQVDIAENGAIALNKVQCNRYDTVLMDVQMPVMDGYMATQRIKEMPEYQDLPIIAMTANAMQEDRLKCLQAGMVDHISKPILPITLYRVLAKWVKPEKL</sequence>
<evidence type="ECO:0000256" key="1">
    <source>
        <dbReference type="ARBA" id="ARBA00000085"/>
    </source>
</evidence>
<keyword evidence="13" id="KW-1133">Transmembrane helix</keyword>
<dbReference type="SUPFAM" id="SSF52172">
    <property type="entry name" value="CheY-like"/>
    <property type="match status" value="1"/>
</dbReference>
<dbReference type="SMART" id="SM00387">
    <property type="entry name" value="HATPase_c"/>
    <property type="match status" value="1"/>
</dbReference>
<dbReference type="GO" id="GO:0005524">
    <property type="term" value="F:ATP binding"/>
    <property type="evidence" value="ECO:0007669"/>
    <property type="project" value="UniProtKB-KW"/>
</dbReference>
<gene>
    <name evidence="17" type="ORF">A1359_14015</name>
</gene>
<keyword evidence="5" id="KW-0808">Transferase</keyword>
<dbReference type="FunFam" id="3.30.565.10:FF:000010">
    <property type="entry name" value="Sensor histidine kinase RcsC"/>
    <property type="match status" value="1"/>
</dbReference>
<dbReference type="InterPro" id="IPR003661">
    <property type="entry name" value="HisK_dim/P_dom"/>
</dbReference>
<evidence type="ECO:0000256" key="9">
    <source>
        <dbReference type="ARBA" id="ARBA00023012"/>
    </source>
</evidence>
<evidence type="ECO:0000256" key="4">
    <source>
        <dbReference type="ARBA" id="ARBA00022553"/>
    </source>
</evidence>
<evidence type="ECO:0000313" key="18">
    <source>
        <dbReference type="Proteomes" id="UP000078476"/>
    </source>
</evidence>
<dbReference type="GO" id="GO:0000155">
    <property type="term" value="F:phosphorelay sensor kinase activity"/>
    <property type="evidence" value="ECO:0007669"/>
    <property type="project" value="InterPro"/>
</dbReference>
<dbReference type="Gene3D" id="3.40.50.2300">
    <property type="match status" value="1"/>
</dbReference>
<dbReference type="InterPro" id="IPR001789">
    <property type="entry name" value="Sig_transdc_resp-reg_receiver"/>
</dbReference>
<dbReference type="OrthoDB" id="9810730at2"/>
<dbReference type="SMART" id="SM00388">
    <property type="entry name" value="HisKA"/>
    <property type="match status" value="1"/>
</dbReference>
<dbReference type="Proteomes" id="UP000078476">
    <property type="component" value="Unassembled WGS sequence"/>
</dbReference>
<feature type="domain" description="HAMP" evidence="16">
    <location>
        <begin position="178"/>
        <end position="231"/>
    </location>
</feature>
<comment type="catalytic activity">
    <reaction evidence="1">
        <text>ATP + protein L-histidine = ADP + protein N-phospho-L-histidine.</text>
        <dbReference type="EC" id="2.7.13.3"/>
    </reaction>
</comment>
<keyword evidence="18" id="KW-1185">Reference proteome</keyword>
<dbReference type="InterPro" id="IPR003594">
    <property type="entry name" value="HATPase_dom"/>
</dbReference>
<comment type="subcellular location">
    <subcellularLocation>
        <location evidence="2">Membrane</location>
    </subcellularLocation>
</comment>
<dbReference type="InterPro" id="IPR003660">
    <property type="entry name" value="HAMP_dom"/>
</dbReference>
<evidence type="ECO:0000256" key="3">
    <source>
        <dbReference type="ARBA" id="ARBA00012438"/>
    </source>
</evidence>
<dbReference type="GO" id="GO:0016020">
    <property type="term" value="C:membrane"/>
    <property type="evidence" value="ECO:0007669"/>
    <property type="project" value="UniProtKB-SubCell"/>
</dbReference>
<dbReference type="CDD" id="cd17546">
    <property type="entry name" value="REC_hyHK_CKI1_RcsC-like"/>
    <property type="match status" value="1"/>
</dbReference>
<evidence type="ECO:0000256" key="10">
    <source>
        <dbReference type="ARBA" id="ARBA00064003"/>
    </source>
</evidence>
<dbReference type="Gene3D" id="1.10.8.500">
    <property type="entry name" value="HAMP domain in histidine kinase"/>
    <property type="match status" value="1"/>
</dbReference>
<dbReference type="InterPro" id="IPR004358">
    <property type="entry name" value="Sig_transdc_His_kin-like_C"/>
</dbReference>
<dbReference type="Pfam" id="PF17152">
    <property type="entry name" value="CHASE8"/>
    <property type="match status" value="1"/>
</dbReference>
<organism evidence="17 18">
    <name type="scientific">Methylomonas lenta</name>
    <dbReference type="NCBI Taxonomy" id="980561"/>
    <lineage>
        <taxon>Bacteria</taxon>
        <taxon>Pseudomonadati</taxon>
        <taxon>Pseudomonadota</taxon>
        <taxon>Gammaproteobacteria</taxon>
        <taxon>Methylococcales</taxon>
        <taxon>Methylococcaceae</taxon>
        <taxon>Methylomonas</taxon>
    </lineage>
</organism>
<dbReference type="Gene3D" id="3.30.565.10">
    <property type="entry name" value="Histidine kinase-like ATPase, C-terminal domain"/>
    <property type="match status" value="1"/>
</dbReference>
<evidence type="ECO:0000256" key="13">
    <source>
        <dbReference type="SAM" id="Phobius"/>
    </source>
</evidence>
<dbReference type="SUPFAM" id="SSF47384">
    <property type="entry name" value="Homodimeric domain of signal transducing histidine kinase"/>
    <property type="match status" value="1"/>
</dbReference>
<dbReference type="SMART" id="SM00304">
    <property type="entry name" value="HAMP"/>
    <property type="match status" value="1"/>
</dbReference>
<keyword evidence="7 17" id="KW-0418">Kinase</keyword>
<keyword evidence="13" id="KW-0472">Membrane</keyword>
<dbReference type="InterPro" id="IPR036890">
    <property type="entry name" value="HATPase_C_sf"/>
</dbReference>
<dbReference type="InterPro" id="IPR036097">
    <property type="entry name" value="HisK_dim/P_sf"/>
</dbReference>
<dbReference type="SMART" id="SM00448">
    <property type="entry name" value="REC"/>
    <property type="match status" value="1"/>
</dbReference>
<proteinExistence type="predicted"/>
<evidence type="ECO:0000256" key="12">
    <source>
        <dbReference type="PROSITE-ProRule" id="PRU00169"/>
    </source>
</evidence>
<feature type="domain" description="Response regulatory" evidence="15">
    <location>
        <begin position="513"/>
        <end position="629"/>
    </location>
</feature>
<accession>A0A177N2P7</accession>
<dbReference type="PROSITE" id="PS50885">
    <property type="entry name" value="HAMP"/>
    <property type="match status" value="1"/>
</dbReference>
<evidence type="ECO:0000256" key="5">
    <source>
        <dbReference type="ARBA" id="ARBA00022679"/>
    </source>
</evidence>
<evidence type="ECO:0000259" key="14">
    <source>
        <dbReference type="PROSITE" id="PS50109"/>
    </source>
</evidence>
<dbReference type="PROSITE" id="PS50110">
    <property type="entry name" value="RESPONSE_REGULATORY"/>
    <property type="match status" value="1"/>
</dbReference>
<dbReference type="PROSITE" id="PS50109">
    <property type="entry name" value="HIS_KIN"/>
    <property type="match status" value="1"/>
</dbReference>
<protein>
    <recommendedName>
        <fullName evidence="11">Sensory/regulatory protein RpfC</fullName>
        <ecNumber evidence="3">2.7.13.3</ecNumber>
    </recommendedName>
</protein>
<name>A0A177N2P7_9GAMM</name>
<evidence type="ECO:0000256" key="2">
    <source>
        <dbReference type="ARBA" id="ARBA00004370"/>
    </source>
</evidence>
<dbReference type="AlphaFoldDB" id="A0A177N2P7"/>
<keyword evidence="6" id="KW-0547">Nucleotide-binding</keyword>
<keyword evidence="8" id="KW-0067">ATP-binding</keyword>
<dbReference type="SUPFAM" id="SSF55874">
    <property type="entry name" value="ATPase domain of HSP90 chaperone/DNA topoisomerase II/histidine kinase"/>
    <property type="match status" value="1"/>
</dbReference>
<comment type="subunit">
    <text evidence="10">At low DSF concentrations, interacts with RpfF.</text>
</comment>
<dbReference type="InterPro" id="IPR033417">
    <property type="entry name" value="CHASE8"/>
</dbReference>
<dbReference type="EMBL" id="LUUI01000131">
    <property type="protein sequence ID" value="OAI12155.1"/>
    <property type="molecule type" value="Genomic_DNA"/>
</dbReference>
<dbReference type="Pfam" id="PF00672">
    <property type="entry name" value="HAMP"/>
    <property type="match status" value="1"/>
</dbReference>
<keyword evidence="9" id="KW-0902">Two-component regulatory system</keyword>
<dbReference type="CDD" id="cd00082">
    <property type="entry name" value="HisKA"/>
    <property type="match status" value="1"/>
</dbReference>
<dbReference type="Pfam" id="PF00072">
    <property type="entry name" value="Response_reg"/>
    <property type="match status" value="1"/>
</dbReference>
<dbReference type="PANTHER" id="PTHR45339:SF1">
    <property type="entry name" value="HYBRID SIGNAL TRANSDUCTION HISTIDINE KINASE J"/>
    <property type="match status" value="1"/>
</dbReference>
<dbReference type="Pfam" id="PF00512">
    <property type="entry name" value="HisKA"/>
    <property type="match status" value="1"/>
</dbReference>
<evidence type="ECO:0000259" key="16">
    <source>
        <dbReference type="PROSITE" id="PS50885"/>
    </source>
</evidence>
<keyword evidence="4 12" id="KW-0597">Phosphoprotein</keyword>
<dbReference type="InterPro" id="IPR005467">
    <property type="entry name" value="His_kinase_dom"/>
</dbReference>
<feature type="modified residue" description="4-aspartylphosphate" evidence="12">
    <location>
        <position position="562"/>
    </location>
</feature>
<dbReference type="Gene3D" id="1.10.287.130">
    <property type="match status" value="1"/>
</dbReference>
<evidence type="ECO:0000256" key="7">
    <source>
        <dbReference type="ARBA" id="ARBA00022777"/>
    </source>
</evidence>
<dbReference type="Pfam" id="PF02518">
    <property type="entry name" value="HATPase_c"/>
    <property type="match status" value="1"/>
</dbReference>
<evidence type="ECO:0000313" key="17">
    <source>
        <dbReference type="EMBL" id="OAI12155.1"/>
    </source>
</evidence>
<evidence type="ECO:0000256" key="11">
    <source>
        <dbReference type="ARBA" id="ARBA00068150"/>
    </source>
</evidence>